<evidence type="ECO:0000313" key="4">
    <source>
        <dbReference type="Proteomes" id="UP001285441"/>
    </source>
</evidence>
<gene>
    <name evidence="3" type="ORF">B0H63DRAFT_184127</name>
</gene>
<evidence type="ECO:0000313" key="3">
    <source>
        <dbReference type="EMBL" id="KAK3385546.1"/>
    </source>
</evidence>
<reference evidence="3" key="2">
    <citation type="submission" date="2023-06" db="EMBL/GenBank/DDBJ databases">
        <authorList>
            <consortium name="Lawrence Berkeley National Laboratory"/>
            <person name="Haridas S."/>
            <person name="Hensen N."/>
            <person name="Bonometti L."/>
            <person name="Westerberg I."/>
            <person name="Brannstrom I.O."/>
            <person name="Guillou S."/>
            <person name="Cros-Aarteil S."/>
            <person name="Calhoun S."/>
            <person name="Kuo A."/>
            <person name="Mondo S."/>
            <person name="Pangilinan J."/>
            <person name="Riley R."/>
            <person name="LaButti K."/>
            <person name="Andreopoulos B."/>
            <person name="Lipzen A."/>
            <person name="Chen C."/>
            <person name="Yanf M."/>
            <person name="Daum C."/>
            <person name="Ng V."/>
            <person name="Clum A."/>
            <person name="Steindorff A."/>
            <person name="Ohm R."/>
            <person name="Martin F."/>
            <person name="Silar P."/>
            <person name="Natvig D."/>
            <person name="Lalanne C."/>
            <person name="Gautier V."/>
            <person name="Ament-velasquez S.L."/>
            <person name="Kruys A."/>
            <person name="Hutchinson M.I."/>
            <person name="Powell A.J."/>
            <person name="Barry K."/>
            <person name="Miller A.N."/>
            <person name="Grigoriev I.V."/>
            <person name="Debuchy R."/>
            <person name="Gladieux P."/>
            <person name="Thoren M.H."/>
            <person name="Johannesson H."/>
        </authorList>
    </citation>
    <scope>NUCLEOTIDE SEQUENCE</scope>
    <source>
        <strain evidence="3">CBS 232.78</strain>
    </source>
</reference>
<keyword evidence="2" id="KW-0472">Membrane</keyword>
<comment type="caution">
    <text evidence="3">The sequence shown here is derived from an EMBL/GenBank/DDBJ whole genome shotgun (WGS) entry which is preliminary data.</text>
</comment>
<organism evidence="3 4">
    <name type="scientific">Podospora didyma</name>
    <dbReference type="NCBI Taxonomy" id="330526"/>
    <lineage>
        <taxon>Eukaryota</taxon>
        <taxon>Fungi</taxon>
        <taxon>Dikarya</taxon>
        <taxon>Ascomycota</taxon>
        <taxon>Pezizomycotina</taxon>
        <taxon>Sordariomycetes</taxon>
        <taxon>Sordariomycetidae</taxon>
        <taxon>Sordariales</taxon>
        <taxon>Podosporaceae</taxon>
        <taxon>Podospora</taxon>
    </lineage>
</organism>
<dbReference type="AlphaFoldDB" id="A0AAE0NPZ3"/>
<dbReference type="EMBL" id="JAULSW010000004">
    <property type="protein sequence ID" value="KAK3385546.1"/>
    <property type="molecule type" value="Genomic_DNA"/>
</dbReference>
<name>A0AAE0NPZ3_9PEZI</name>
<proteinExistence type="predicted"/>
<reference evidence="3" key="1">
    <citation type="journal article" date="2023" name="Mol. Phylogenet. Evol.">
        <title>Genome-scale phylogeny and comparative genomics of the fungal order Sordariales.</title>
        <authorList>
            <person name="Hensen N."/>
            <person name="Bonometti L."/>
            <person name="Westerberg I."/>
            <person name="Brannstrom I.O."/>
            <person name="Guillou S."/>
            <person name="Cros-Aarteil S."/>
            <person name="Calhoun S."/>
            <person name="Haridas S."/>
            <person name="Kuo A."/>
            <person name="Mondo S."/>
            <person name="Pangilinan J."/>
            <person name="Riley R."/>
            <person name="LaButti K."/>
            <person name="Andreopoulos B."/>
            <person name="Lipzen A."/>
            <person name="Chen C."/>
            <person name="Yan M."/>
            <person name="Daum C."/>
            <person name="Ng V."/>
            <person name="Clum A."/>
            <person name="Steindorff A."/>
            <person name="Ohm R.A."/>
            <person name="Martin F."/>
            <person name="Silar P."/>
            <person name="Natvig D.O."/>
            <person name="Lalanne C."/>
            <person name="Gautier V."/>
            <person name="Ament-Velasquez S.L."/>
            <person name="Kruys A."/>
            <person name="Hutchinson M.I."/>
            <person name="Powell A.J."/>
            <person name="Barry K."/>
            <person name="Miller A.N."/>
            <person name="Grigoriev I.V."/>
            <person name="Debuchy R."/>
            <person name="Gladieux P."/>
            <person name="Hiltunen Thoren M."/>
            <person name="Johannesson H."/>
        </authorList>
    </citation>
    <scope>NUCLEOTIDE SEQUENCE</scope>
    <source>
        <strain evidence="3">CBS 232.78</strain>
    </source>
</reference>
<accession>A0AAE0NPZ3</accession>
<evidence type="ECO:0000256" key="1">
    <source>
        <dbReference type="SAM" id="MobiDB-lite"/>
    </source>
</evidence>
<keyword evidence="2" id="KW-1133">Transmembrane helix</keyword>
<protein>
    <submittedName>
        <fullName evidence="3">Uncharacterized protein</fullName>
    </submittedName>
</protein>
<dbReference type="Proteomes" id="UP001285441">
    <property type="component" value="Unassembled WGS sequence"/>
</dbReference>
<feature type="region of interest" description="Disordered" evidence="1">
    <location>
        <begin position="281"/>
        <end position="324"/>
    </location>
</feature>
<keyword evidence="2" id="KW-0812">Transmembrane</keyword>
<evidence type="ECO:0000256" key="2">
    <source>
        <dbReference type="SAM" id="Phobius"/>
    </source>
</evidence>
<keyword evidence="4" id="KW-1185">Reference proteome</keyword>
<feature type="transmembrane region" description="Helical" evidence="2">
    <location>
        <begin position="185"/>
        <end position="210"/>
    </location>
</feature>
<sequence length="324" mass="35595">MLLVRGRAILPRELAVESPVARDESGAPGQLMWKVPDGKLPDFSQKFVRGDDIMISWNKVNNSVYDLWFTTCEDAGADTVMAVNLARNINLSTAGTLRFASSRTTKEQLAKTNKFMLRFKPPTEQGFFVASDPELASPGFLVVSQQDPDSNTIPLPNESSPIGVFGTGENPPTTSASSPGLSSGAAAGLAIGLILLVFMVVAAEFAFLWWRRRRKDTTVDVNILQKINWGGMLRYDIKPRALFSNMRLPNLNLKRNGRGETGVTSFMSRSRHEWHQIYELQGDGSGGGEGWRRSAGPPAGFERRPSQVPRRKLTINSVAAELEG</sequence>